<sequence length="141" mass="15746">MALSSAVARTASRIASLLGQRRMRLVAVLNKYVTNPVVRLWAGRVPGMAVIEHVGRRSGRRYRTPVMAVVSDHRFWVVLNYGTGSDWVANVTAAHEATVRHRGRRHRIENVRVEPASLSAIPLPDRLDADRKVLCATMRDA</sequence>
<dbReference type="NCBIfam" id="TIGR00026">
    <property type="entry name" value="hi_GC_TIGR00026"/>
    <property type="match status" value="1"/>
</dbReference>
<dbReference type="RefSeq" id="WP_010841086.1">
    <property type="nucleotide sequence ID" value="NZ_AQPW01000002.1"/>
</dbReference>
<gene>
    <name evidence="1" type="ORF">GTC6_03035</name>
</gene>
<reference evidence="1 2" key="1">
    <citation type="journal article" date="2013" name="Genome Announc.">
        <title>Draft Genome Sequence of a Benzothiophene-Desulfurizing Bacterium, Gordona terrae Strain C-6.</title>
        <authorList>
            <person name="Wang W."/>
            <person name="Ma T."/>
            <person name="Ren Y."/>
            <person name="Li G."/>
        </authorList>
    </citation>
    <scope>NUCLEOTIDE SEQUENCE [LARGE SCALE GENOMIC DNA]</scope>
    <source>
        <strain evidence="1 2">C-6</strain>
    </source>
</reference>
<proteinExistence type="predicted"/>
<evidence type="ECO:0000313" key="1">
    <source>
        <dbReference type="EMBL" id="EON34548.1"/>
    </source>
</evidence>
<dbReference type="EMBL" id="AQPW01000002">
    <property type="protein sequence ID" value="EON34548.1"/>
    <property type="molecule type" value="Genomic_DNA"/>
</dbReference>
<dbReference type="Pfam" id="PF04075">
    <property type="entry name" value="F420H2_quin_red"/>
    <property type="match status" value="1"/>
</dbReference>
<organism evidence="1 2">
    <name type="scientific">Gordonia terrae C-6</name>
    <dbReference type="NCBI Taxonomy" id="1316928"/>
    <lineage>
        <taxon>Bacteria</taxon>
        <taxon>Bacillati</taxon>
        <taxon>Actinomycetota</taxon>
        <taxon>Actinomycetes</taxon>
        <taxon>Mycobacteriales</taxon>
        <taxon>Gordoniaceae</taxon>
        <taxon>Gordonia</taxon>
    </lineage>
</organism>
<evidence type="ECO:0008006" key="3">
    <source>
        <dbReference type="Google" id="ProtNLM"/>
    </source>
</evidence>
<dbReference type="InterPro" id="IPR012349">
    <property type="entry name" value="Split_barrel_FMN-bd"/>
</dbReference>
<dbReference type="AlphaFoldDB" id="R7YEX9"/>
<dbReference type="Proteomes" id="UP000013569">
    <property type="component" value="Unassembled WGS sequence"/>
</dbReference>
<dbReference type="OrthoDB" id="3778270at2"/>
<protein>
    <recommendedName>
        <fullName evidence="3">Deazaflavin-dependent nitroreductase family protein</fullName>
    </recommendedName>
</protein>
<dbReference type="Gene3D" id="2.30.110.10">
    <property type="entry name" value="Electron Transport, Fmn-binding Protein, Chain A"/>
    <property type="match status" value="1"/>
</dbReference>
<dbReference type="InterPro" id="IPR004378">
    <property type="entry name" value="F420H2_quin_Rdtase"/>
</dbReference>
<dbReference type="GO" id="GO:0016491">
    <property type="term" value="F:oxidoreductase activity"/>
    <property type="evidence" value="ECO:0007669"/>
    <property type="project" value="InterPro"/>
</dbReference>
<evidence type="ECO:0000313" key="2">
    <source>
        <dbReference type="Proteomes" id="UP000013569"/>
    </source>
</evidence>
<name>R7YEX9_9ACTN</name>
<dbReference type="PATRIC" id="fig|1316928.3.peg.617"/>
<comment type="caution">
    <text evidence="1">The sequence shown here is derived from an EMBL/GenBank/DDBJ whole genome shotgun (WGS) entry which is preliminary data.</text>
</comment>
<accession>R7YEX9</accession>